<dbReference type="PANTHER" id="PTHR46609">
    <property type="entry name" value="EXONUCLEASE, PHAGE-TYPE/RECB, C-TERMINAL DOMAIN-CONTAINING PROTEIN"/>
    <property type="match status" value="1"/>
</dbReference>
<proteinExistence type="predicted"/>
<protein>
    <recommendedName>
        <fullName evidence="1">YqaJ viral recombinase domain-containing protein</fullName>
    </recommendedName>
</protein>
<sequence>MSEVQTFADEQHDEKPDYSCPNAVQILPYDAPDEDWKAERGNGIGGSEASIIMGENRYRELLDLYEEKKGLAPDFEGNYLTRRGHHMEDFLREEFTRETGIQTQRRGLMASKERPYVRVNVDALTSDGGLFEAKVHSHHLKDDWSEIEGRVSSESFWQVQHGMYVTGRSHAWIVADVGGELHIIYIERDDDLIDDLISEIDHFWHYHLVQDVPPAPERLDKIKDVYSRANVGTTVVADDQAAQDIAKYRKAKETEVKAKELSKHYEARIRSYMENAEALTDDRGMIIATNKQNGTFSERKFRDEHPKLFEKYHKQRDVVDTVRLKKTNPKLYTRYRARVLRAS</sequence>
<dbReference type="PANTHER" id="PTHR46609:SF6">
    <property type="entry name" value="EXONUCLEASE, PHAGE-TYPE_RECB, C-TERMINAL DOMAIN-CONTAINING PROTEIN-RELATED"/>
    <property type="match status" value="1"/>
</dbReference>
<feature type="domain" description="YqaJ viral recombinase" evidence="1">
    <location>
        <begin position="35"/>
        <end position="168"/>
    </location>
</feature>
<name>A0A1B7M2F6_9MICC</name>
<accession>A0A1B7M2F6</accession>
<evidence type="ECO:0000259" key="1">
    <source>
        <dbReference type="Pfam" id="PF09588"/>
    </source>
</evidence>
<dbReference type="STRING" id="1837282.A6F49_04540"/>
<organism evidence="2 3">
    <name type="scientific">Enteractinococcus helveticum</name>
    <dbReference type="NCBI Taxonomy" id="1837282"/>
    <lineage>
        <taxon>Bacteria</taxon>
        <taxon>Bacillati</taxon>
        <taxon>Actinomycetota</taxon>
        <taxon>Actinomycetes</taxon>
        <taxon>Micrococcales</taxon>
        <taxon>Micrococcaceae</taxon>
    </lineage>
</organism>
<dbReference type="InterPro" id="IPR011335">
    <property type="entry name" value="Restrct_endonuc-II-like"/>
</dbReference>
<evidence type="ECO:0000313" key="2">
    <source>
        <dbReference type="EMBL" id="OAV62778.1"/>
    </source>
</evidence>
<dbReference type="InterPro" id="IPR019080">
    <property type="entry name" value="YqaJ_viral_recombinase"/>
</dbReference>
<gene>
    <name evidence="2" type="ORF">A6F49_04540</name>
</gene>
<dbReference type="Proteomes" id="UP000078292">
    <property type="component" value="Unassembled WGS sequence"/>
</dbReference>
<dbReference type="SUPFAM" id="SSF52980">
    <property type="entry name" value="Restriction endonuclease-like"/>
    <property type="match status" value="1"/>
</dbReference>
<evidence type="ECO:0000313" key="3">
    <source>
        <dbReference type="Proteomes" id="UP000078292"/>
    </source>
</evidence>
<dbReference type="RefSeq" id="WP_043055678.1">
    <property type="nucleotide sequence ID" value="NZ_LXEY01000008.1"/>
</dbReference>
<dbReference type="OrthoDB" id="5053346at2"/>
<keyword evidence="3" id="KW-1185">Reference proteome</keyword>
<dbReference type="Gene3D" id="3.90.320.10">
    <property type="match status" value="1"/>
</dbReference>
<dbReference type="InterPro" id="IPR011604">
    <property type="entry name" value="PDDEXK-like_dom_sf"/>
</dbReference>
<dbReference type="AlphaFoldDB" id="A0A1B7M2F6"/>
<reference evidence="2 3" key="1">
    <citation type="submission" date="2016-04" db="EMBL/GenBank/DDBJ databases">
        <title>First whole genome shotgun sequence of the bacterium Enteractinococcus sp. strain UASWS1574.</title>
        <authorList>
            <person name="Crovadore J."/>
            <person name="Chablais R."/>
            <person name="Lefort F."/>
        </authorList>
    </citation>
    <scope>NUCLEOTIDE SEQUENCE [LARGE SCALE GENOMIC DNA]</scope>
    <source>
        <strain evidence="2 3">UASWS1574</strain>
    </source>
</reference>
<dbReference type="InterPro" id="IPR051703">
    <property type="entry name" value="NF-kappa-B_Signaling_Reg"/>
</dbReference>
<dbReference type="Pfam" id="PF09588">
    <property type="entry name" value="YqaJ"/>
    <property type="match status" value="1"/>
</dbReference>
<comment type="caution">
    <text evidence="2">The sequence shown here is derived from an EMBL/GenBank/DDBJ whole genome shotgun (WGS) entry which is preliminary data.</text>
</comment>
<dbReference type="EMBL" id="LXEY01000008">
    <property type="protein sequence ID" value="OAV62778.1"/>
    <property type="molecule type" value="Genomic_DNA"/>
</dbReference>